<organism evidence="1 2">
    <name type="scientific">Pseudomonas viridiflava</name>
    <name type="common">Phytomonas viridiflava</name>
    <dbReference type="NCBI Taxonomy" id="33069"/>
    <lineage>
        <taxon>Bacteria</taxon>
        <taxon>Pseudomonadati</taxon>
        <taxon>Pseudomonadota</taxon>
        <taxon>Gammaproteobacteria</taxon>
        <taxon>Pseudomonadales</taxon>
        <taxon>Pseudomonadaceae</taxon>
        <taxon>Pseudomonas</taxon>
    </lineage>
</organism>
<dbReference type="EMBL" id="RBTP01000063">
    <property type="protein sequence ID" value="RMT78768.1"/>
    <property type="molecule type" value="Genomic_DNA"/>
</dbReference>
<protein>
    <submittedName>
        <fullName evidence="1">Uncharacterized protein</fullName>
    </submittedName>
</protein>
<name>A0A3M5P2C1_PSEVI</name>
<gene>
    <name evidence="1" type="ORF">ALP40_200051</name>
</gene>
<dbReference type="AlphaFoldDB" id="A0A3M5P2C1"/>
<reference evidence="1 2" key="1">
    <citation type="submission" date="2018-08" db="EMBL/GenBank/DDBJ databases">
        <title>Recombination of ecologically and evolutionarily significant loci maintains genetic cohesion in the Pseudomonas syringae species complex.</title>
        <authorList>
            <person name="Dillon M."/>
            <person name="Thakur S."/>
            <person name="Almeida R.N.D."/>
            <person name="Weir B.S."/>
            <person name="Guttman D.S."/>
        </authorList>
    </citation>
    <scope>NUCLEOTIDE SEQUENCE [LARGE SCALE GENOMIC DNA]</scope>
    <source>
        <strain evidence="1 2">ICMP 19473</strain>
    </source>
</reference>
<comment type="caution">
    <text evidence="1">The sequence shown here is derived from an EMBL/GenBank/DDBJ whole genome shotgun (WGS) entry which is preliminary data.</text>
</comment>
<proteinExistence type="predicted"/>
<evidence type="ECO:0000313" key="2">
    <source>
        <dbReference type="Proteomes" id="UP000273854"/>
    </source>
</evidence>
<dbReference type="Proteomes" id="UP000273854">
    <property type="component" value="Unassembled WGS sequence"/>
</dbReference>
<accession>A0A3M5P2C1</accession>
<evidence type="ECO:0000313" key="1">
    <source>
        <dbReference type="EMBL" id="RMT78768.1"/>
    </source>
</evidence>
<sequence length="75" mass="8440">MFVITFLTPKTHKSTHGTRDIGSLVFIGIKQPTICIEQPFRLTEQLRNNGNHGILTSHYAYDLIAVNASKTETRP</sequence>